<comment type="caution">
    <text evidence="2">The sequence shown here is derived from an EMBL/GenBank/DDBJ whole genome shotgun (WGS) entry which is preliminary data.</text>
</comment>
<name>A0A4S3ZNL3_9HYPH</name>
<dbReference type="Pfam" id="PF25678">
    <property type="entry name" value="DUF7946"/>
    <property type="match status" value="1"/>
</dbReference>
<dbReference type="RefSeq" id="WP_190237202.1">
    <property type="nucleotide sequence ID" value="NZ_SSOA01000017.1"/>
</dbReference>
<organism evidence="2 3">
    <name type="scientific">Allorhizobium terrae</name>
    <dbReference type="NCBI Taxonomy" id="1848972"/>
    <lineage>
        <taxon>Bacteria</taxon>
        <taxon>Pseudomonadati</taxon>
        <taxon>Pseudomonadota</taxon>
        <taxon>Alphaproteobacteria</taxon>
        <taxon>Hyphomicrobiales</taxon>
        <taxon>Rhizobiaceae</taxon>
        <taxon>Rhizobium/Agrobacterium group</taxon>
        <taxon>Allorhizobium</taxon>
    </lineage>
</organism>
<feature type="domain" description="DUF7946" evidence="1">
    <location>
        <begin position="7"/>
        <end position="181"/>
    </location>
</feature>
<keyword evidence="3" id="KW-1185">Reference proteome</keyword>
<evidence type="ECO:0000313" key="3">
    <source>
        <dbReference type="Proteomes" id="UP000310754"/>
    </source>
</evidence>
<gene>
    <name evidence="2" type="ORF">E6C51_19230</name>
</gene>
<protein>
    <recommendedName>
        <fullName evidence="1">DUF7946 domain-containing protein</fullName>
    </recommendedName>
</protein>
<accession>A0A4S3ZNL3</accession>
<reference evidence="2 3" key="1">
    <citation type="submission" date="2019-04" db="EMBL/GenBank/DDBJ databases">
        <title>Rhizobium terrae sp. nov., isolated from a paddy soil.</title>
        <authorList>
            <person name="Lin S.-Y."/>
            <person name="Hameed A."/>
            <person name="Huang H.-I."/>
            <person name="Young C.-C."/>
        </authorList>
    </citation>
    <scope>NUCLEOTIDE SEQUENCE [LARGE SCALE GENOMIC DNA]</scope>
    <source>
        <strain evidence="2 3">CC-HIH110</strain>
    </source>
</reference>
<dbReference type="Proteomes" id="UP000310754">
    <property type="component" value="Unassembled WGS sequence"/>
</dbReference>
<proteinExistence type="predicted"/>
<sequence length="275" mass="29953">METLKYELVYDGGVATGGQLPAHNGATSLEGMTWTLTLIGHYAATGKIKSRGELSPEVRIFLIPPRQGSFIQEVWVQLTEPNNLFLTSILGSYIVGSVSQTLNSLITTSIKQVCGLTVDLLKGEQDALGRLPSGDREALIDKIEPSMRRAHTVIGEGANTLDIRKNKASLLRLDQDTKAYVNADFLTDETLMVVSVGAYNANSGNGSAYLPEIGKTVRFYAPKGLDADTYAALSYSLDKYVNGLPSEIQIACVPTVSLDDRYKRLKIVRAFKTVF</sequence>
<dbReference type="AlphaFoldDB" id="A0A4S3ZNL3"/>
<dbReference type="EMBL" id="SSOA01000017">
    <property type="protein sequence ID" value="THF47036.1"/>
    <property type="molecule type" value="Genomic_DNA"/>
</dbReference>
<evidence type="ECO:0000313" key="2">
    <source>
        <dbReference type="EMBL" id="THF47036.1"/>
    </source>
</evidence>
<evidence type="ECO:0000259" key="1">
    <source>
        <dbReference type="Pfam" id="PF25678"/>
    </source>
</evidence>
<dbReference type="InterPro" id="IPR057706">
    <property type="entry name" value="DUF7946"/>
</dbReference>